<dbReference type="InterPro" id="IPR007438">
    <property type="entry name" value="DUF488"/>
</dbReference>
<evidence type="ECO:0000313" key="1">
    <source>
        <dbReference type="EMBL" id="KAA9010041.1"/>
    </source>
</evidence>
<proteinExistence type="predicted"/>
<accession>A0A5J5GNV9</accession>
<keyword evidence="2" id="KW-1185">Reference proteome</keyword>
<dbReference type="EMBL" id="VYQE01000001">
    <property type="protein sequence ID" value="KAA9010041.1"/>
    <property type="molecule type" value="Genomic_DNA"/>
</dbReference>
<gene>
    <name evidence="1" type="ORF">F3S47_01940</name>
</gene>
<dbReference type="Pfam" id="PF04343">
    <property type="entry name" value="DUF488"/>
    <property type="match status" value="1"/>
</dbReference>
<dbReference type="AlphaFoldDB" id="A0A5J5GNV9"/>
<evidence type="ECO:0000313" key="2">
    <source>
        <dbReference type="Proteomes" id="UP000326554"/>
    </source>
</evidence>
<sequence>MSHMVQIYTIGFTKTTAEHFFGRLKQSRSRRLVDVRLNNVSQLSGFAKRDDLKFFAREICDMGYVHVPNLAPTKPMLDAYKKGDMPWAAYEASFESLMVERKIEKLRATDLDGCCLLCSEDTPHFCHRRLVAEYLSRHWAGVEIIHL</sequence>
<organism evidence="1 2">
    <name type="scientific">Histidinibacterium aquaticum</name>
    <dbReference type="NCBI Taxonomy" id="2613962"/>
    <lineage>
        <taxon>Bacteria</taxon>
        <taxon>Pseudomonadati</taxon>
        <taxon>Pseudomonadota</taxon>
        <taxon>Alphaproteobacteria</taxon>
        <taxon>Rhodobacterales</taxon>
        <taxon>Paracoccaceae</taxon>
        <taxon>Histidinibacterium</taxon>
    </lineage>
</organism>
<name>A0A5J5GNV9_9RHOB</name>
<reference evidence="1 2" key="1">
    <citation type="submission" date="2019-09" db="EMBL/GenBank/DDBJ databases">
        <authorList>
            <person name="Park J.-S."/>
            <person name="Choi H.-J."/>
        </authorList>
    </citation>
    <scope>NUCLEOTIDE SEQUENCE [LARGE SCALE GENOMIC DNA]</scope>
    <source>
        <strain evidence="1 2">176SS1-4</strain>
    </source>
</reference>
<comment type="caution">
    <text evidence="1">The sequence shown here is derived from an EMBL/GenBank/DDBJ whole genome shotgun (WGS) entry which is preliminary data.</text>
</comment>
<dbReference type="PANTHER" id="PTHR39337">
    <property type="entry name" value="BLR5642 PROTEIN"/>
    <property type="match status" value="1"/>
</dbReference>
<dbReference type="PANTHER" id="PTHR39337:SF1">
    <property type="entry name" value="BLR5642 PROTEIN"/>
    <property type="match status" value="1"/>
</dbReference>
<dbReference type="Proteomes" id="UP000326554">
    <property type="component" value="Unassembled WGS sequence"/>
</dbReference>
<protein>
    <submittedName>
        <fullName evidence="1">DUF488 domain-containing protein</fullName>
    </submittedName>
</protein>